<proteinExistence type="predicted"/>
<dbReference type="AlphaFoldDB" id="A0A9D2JPR5"/>
<dbReference type="SUPFAM" id="SSF63520">
    <property type="entry name" value="PTS-regulatory domain, PRD"/>
    <property type="match status" value="2"/>
</dbReference>
<dbReference type="PANTHER" id="PTHR30185">
    <property type="entry name" value="CRYPTIC BETA-GLUCOSIDE BGL OPERON ANTITERMINATOR"/>
    <property type="match status" value="1"/>
</dbReference>
<dbReference type="SMART" id="SM01061">
    <property type="entry name" value="CAT_RBD"/>
    <property type="match status" value="1"/>
</dbReference>
<organism evidence="3 4">
    <name type="scientific">Candidatus Gemmiger avistercoris</name>
    <dbReference type="NCBI Taxonomy" id="2838606"/>
    <lineage>
        <taxon>Bacteria</taxon>
        <taxon>Bacillati</taxon>
        <taxon>Bacillota</taxon>
        <taxon>Clostridia</taxon>
        <taxon>Eubacteriales</taxon>
        <taxon>Gemmiger</taxon>
    </lineage>
</organism>
<evidence type="ECO:0000256" key="1">
    <source>
        <dbReference type="ARBA" id="ARBA00022737"/>
    </source>
</evidence>
<dbReference type="Gene3D" id="1.10.1790.10">
    <property type="entry name" value="PRD domain"/>
    <property type="match status" value="2"/>
</dbReference>
<dbReference type="InterPro" id="IPR011608">
    <property type="entry name" value="PRD"/>
</dbReference>
<protein>
    <submittedName>
        <fullName evidence="3">PRD domain-containing protein</fullName>
    </submittedName>
</protein>
<reference evidence="3" key="1">
    <citation type="journal article" date="2021" name="PeerJ">
        <title>Extensive microbial diversity within the chicken gut microbiome revealed by metagenomics and culture.</title>
        <authorList>
            <person name="Gilroy R."/>
            <person name="Ravi A."/>
            <person name="Getino M."/>
            <person name="Pursley I."/>
            <person name="Horton D.L."/>
            <person name="Alikhan N.F."/>
            <person name="Baker D."/>
            <person name="Gharbi K."/>
            <person name="Hall N."/>
            <person name="Watson M."/>
            <person name="Adriaenssens E.M."/>
            <person name="Foster-Nyarko E."/>
            <person name="Jarju S."/>
            <person name="Secka A."/>
            <person name="Antonio M."/>
            <person name="Oren A."/>
            <person name="Chaudhuri R.R."/>
            <person name="La Ragione R."/>
            <person name="Hildebrand F."/>
            <person name="Pallen M.J."/>
        </authorList>
    </citation>
    <scope>NUCLEOTIDE SEQUENCE</scope>
    <source>
        <strain evidence="3">CHK188-11489</strain>
    </source>
</reference>
<reference evidence="3" key="2">
    <citation type="submission" date="2021-04" db="EMBL/GenBank/DDBJ databases">
        <authorList>
            <person name="Gilroy R."/>
        </authorList>
    </citation>
    <scope>NUCLEOTIDE SEQUENCE</scope>
    <source>
        <strain evidence="3">CHK188-11489</strain>
    </source>
</reference>
<sequence length="292" mass="32936">MRISKVLNSSVVLVRDDNGEESILLGKGIGYGRKAGQEIDRQPSDRVFIPLSNPDAQPMLELFSSIPPVYLELTQEIVADAEETLGVKLSPHIYLMLTDHLHFAVERQQLGLNVTNRVLWEIKHFYRKEYEVGARALKRADHLLNTFLPEEEAGNIAFHIVNARMDNGAGGDAMQAARLIGELTNIVTYRIHARLDTESIHFSRFISHLQFFADRFFSGKLMDSEDDFLFNQMQQGYPEAVDCAEKIRTFVLRKYGVFLPNEEVAYLALHIARLAKSAREMGGTMAPGTKGP</sequence>
<comment type="caution">
    <text evidence="3">The sequence shown here is derived from an EMBL/GenBank/DDBJ whole genome shotgun (WGS) entry which is preliminary data.</text>
</comment>
<dbReference type="GO" id="GO:0003723">
    <property type="term" value="F:RNA binding"/>
    <property type="evidence" value="ECO:0007669"/>
    <property type="project" value="InterPro"/>
</dbReference>
<gene>
    <name evidence="3" type="ORF">H9724_04440</name>
</gene>
<dbReference type="Pfam" id="PF03123">
    <property type="entry name" value="CAT_RBD"/>
    <property type="match status" value="1"/>
</dbReference>
<feature type="domain" description="PRD" evidence="2">
    <location>
        <begin position="171"/>
        <end position="281"/>
    </location>
</feature>
<accession>A0A9D2JPR5</accession>
<evidence type="ECO:0000313" key="3">
    <source>
        <dbReference type="EMBL" id="HIZ62002.1"/>
    </source>
</evidence>
<dbReference type="InterPro" id="IPR036650">
    <property type="entry name" value="CAT_RNA-bd_dom_sf"/>
</dbReference>
<dbReference type="GO" id="GO:0006355">
    <property type="term" value="P:regulation of DNA-templated transcription"/>
    <property type="evidence" value="ECO:0007669"/>
    <property type="project" value="InterPro"/>
</dbReference>
<dbReference type="InterPro" id="IPR004341">
    <property type="entry name" value="CAT_RNA-bd_dom"/>
</dbReference>
<dbReference type="EMBL" id="DXBF01000038">
    <property type="protein sequence ID" value="HIZ62002.1"/>
    <property type="molecule type" value="Genomic_DNA"/>
</dbReference>
<dbReference type="Pfam" id="PF00874">
    <property type="entry name" value="PRD"/>
    <property type="match status" value="2"/>
</dbReference>
<evidence type="ECO:0000259" key="2">
    <source>
        <dbReference type="PROSITE" id="PS51372"/>
    </source>
</evidence>
<dbReference type="InterPro" id="IPR036634">
    <property type="entry name" value="PRD_sf"/>
</dbReference>
<evidence type="ECO:0000313" key="4">
    <source>
        <dbReference type="Proteomes" id="UP000824105"/>
    </source>
</evidence>
<dbReference type="SUPFAM" id="SSF50151">
    <property type="entry name" value="SacY-like RNA-binding domain"/>
    <property type="match status" value="1"/>
</dbReference>
<dbReference type="Proteomes" id="UP000824105">
    <property type="component" value="Unassembled WGS sequence"/>
</dbReference>
<dbReference type="Gene3D" id="2.30.24.10">
    <property type="entry name" value="CAT RNA-binding domain"/>
    <property type="match status" value="1"/>
</dbReference>
<name>A0A9D2JPR5_9FIRM</name>
<feature type="domain" description="PRD" evidence="2">
    <location>
        <begin position="65"/>
        <end position="170"/>
    </location>
</feature>
<dbReference type="PROSITE" id="PS51372">
    <property type="entry name" value="PRD_2"/>
    <property type="match status" value="2"/>
</dbReference>
<keyword evidence="1" id="KW-0677">Repeat</keyword>
<dbReference type="InterPro" id="IPR050661">
    <property type="entry name" value="BglG_antiterminators"/>
</dbReference>
<dbReference type="PANTHER" id="PTHR30185:SF15">
    <property type="entry name" value="CRYPTIC BETA-GLUCOSIDE BGL OPERON ANTITERMINATOR"/>
    <property type="match status" value="1"/>
</dbReference>